<dbReference type="PANTHER" id="PTHR21058">
    <property type="entry name" value="6,7-DIMETHYL-8-RIBITYLLUMAZINE SYNTHASE DMRL SYNTHASE LUMAZINE SYNTHASE"/>
    <property type="match status" value="1"/>
</dbReference>
<dbReference type="SUPFAM" id="SSF52121">
    <property type="entry name" value="Lumazine synthase"/>
    <property type="match status" value="1"/>
</dbReference>
<dbReference type="EC" id="2.5.1.78" evidence="3"/>
<dbReference type="AlphaFoldDB" id="A0A9W6XTP3"/>
<keyword evidence="9" id="KW-1185">Reference proteome</keyword>
<evidence type="ECO:0000256" key="3">
    <source>
        <dbReference type="ARBA" id="ARBA00012664"/>
    </source>
</evidence>
<dbReference type="GO" id="GO:0009349">
    <property type="term" value="C:riboflavin synthase complex"/>
    <property type="evidence" value="ECO:0007669"/>
    <property type="project" value="InterPro"/>
</dbReference>
<dbReference type="InterPro" id="IPR002180">
    <property type="entry name" value="LS/RS"/>
</dbReference>
<name>A0A9W6XTP3_9STRA</name>
<evidence type="ECO:0000313" key="9">
    <source>
        <dbReference type="Proteomes" id="UP001165121"/>
    </source>
</evidence>
<dbReference type="HAMAP" id="MF_00178">
    <property type="entry name" value="Lumazine_synth"/>
    <property type="match status" value="1"/>
</dbReference>
<protein>
    <recommendedName>
        <fullName evidence="3">6,7-dimethyl-8-ribityllumazine synthase</fullName>
        <ecNumber evidence="3">2.5.1.78</ecNumber>
    </recommendedName>
</protein>
<accession>A0A9W6XTP3</accession>
<dbReference type="InterPro" id="IPR036467">
    <property type="entry name" value="LS/RS_sf"/>
</dbReference>
<dbReference type="Gene3D" id="3.40.50.960">
    <property type="entry name" value="Lumazine/riboflavin synthase"/>
    <property type="match status" value="1"/>
</dbReference>
<feature type="region of interest" description="Disordered" evidence="7">
    <location>
        <begin position="227"/>
        <end position="251"/>
    </location>
</feature>
<evidence type="ECO:0000256" key="1">
    <source>
        <dbReference type="ARBA" id="ARBA00004917"/>
    </source>
</evidence>
<comment type="catalytic activity">
    <reaction evidence="6">
        <text>(2S)-2-hydroxy-3-oxobutyl phosphate + 5-amino-6-(D-ribitylamino)uracil = 6,7-dimethyl-8-(1-D-ribityl)lumazine + phosphate + 2 H2O + H(+)</text>
        <dbReference type="Rhea" id="RHEA:26152"/>
        <dbReference type="ChEBI" id="CHEBI:15377"/>
        <dbReference type="ChEBI" id="CHEBI:15378"/>
        <dbReference type="ChEBI" id="CHEBI:15934"/>
        <dbReference type="ChEBI" id="CHEBI:43474"/>
        <dbReference type="ChEBI" id="CHEBI:58201"/>
        <dbReference type="ChEBI" id="CHEBI:58830"/>
        <dbReference type="EC" id="2.5.1.78"/>
    </reaction>
</comment>
<evidence type="ECO:0000256" key="7">
    <source>
        <dbReference type="SAM" id="MobiDB-lite"/>
    </source>
</evidence>
<comment type="pathway">
    <text evidence="1">Cofactor biosynthesis; riboflavin biosynthesis; riboflavin from 2-hydroxy-3-oxobutyl phosphate and 5-amino-6-(D-ribitylamino)uracil: step 1/2.</text>
</comment>
<evidence type="ECO:0000313" key="8">
    <source>
        <dbReference type="EMBL" id="GMF45254.1"/>
    </source>
</evidence>
<dbReference type="Proteomes" id="UP001165121">
    <property type="component" value="Unassembled WGS sequence"/>
</dbReference>
<comment type="caution">
    <text evidence="8">The sequence shown here is derived from an EMBL/GenBank/DDBJ whole genome shotgun (WGS) entry which is preliminary data.</text>
</comment>
<dbReference type="GO" id="GO:0000906">
    <property type="term" value="F:6,7-dimethyl-8-ribityllumazine synthase activity"/>
    <property type="evidence" value="ECO:0007669"/>
    <property type="project" value="UniProtKB-EC"/>
</dbReference>
<dbReference type="Pfam" id="PF00885">
    <property type="entry name" value="DMRL_synthase"/>
    <property type="match status" value="1"/>
</dbReference>
<feature type="region of interest" description="Disordered" evidence="7">
    <location>
        <begin position="1"/>
        <end position="39"/>
    </location>
</feature>
<feature type="compositionally biased region" description="Basic and acidic residues" evidence="7">
    <location>
        <begin position="227"/>
        <end position="241"/>
    </location>
</feature>
<sequence>MKFATKEEHTEGASPHPGHHGEVGSRGHHESKAKTPHSPVLIEQLGATESSKLDGKGLRVTIIASRWYDKVIHSLTKACSEELMDKGVAGDDLHLVEVSGAFELPYVAARVIHCKDSSHRPDAVICIGCIVKDGTHMCETMSQAVANGIMKLNVTSDTPVIFGVLCCENEGQAHSCAAKKTSYGGGDGQKCNHGVSWAQSALEMAHLKRFAAGKKSEHCRCTRCESRDGSKSAEHKSDSHQPHKSLKTDGTCVSCGSSTEKCSCKDCKCKVCCDNRGDCASCGSSASNCSCKDCKCRSCCSNRSKESAGMKMPSSEHTSKQEVSTTPSGGYATKQAEMPSSSHGGPNECAKCGSPDGKCKCGLLH</sequence>
<comment type="similarity">
    <text evidence="2">Belongs to the DMRL synthase family.</text>
</comment>
<proteinExistence type="inferred from homology"/>
<feature type="region of interest" description="Disordered" evidence="7">
    <location>
        <begin position="304"/>
        <end position="356"/>
    </location>
</feature>
<keyword evidence="4" id="KW-0686">Riboflavin biosynthesis</keyword>
<keyword evidence="5" id="KW-0808">Transferase</keyword>
<evidence type="ECO:0000256" key="6">
    <source>
        <dbReference type="ARBA" id="ARBA00048785"/>
    </source>
</evidence>
<dbReference type="InterPro" id="IPR034964">
    <property type="entry name" value="LS"/>
</dbReference>
<feature type="compositionally biased region" description="Basic and acidic residues" evidence="7">
    <location>
        <begin position="19"/>
        <end position="33"/>
    </location>
</feature>
<dbReference type="CDD" id="cd09209">
    <property type="entry name" value="Lumazine_synthase-I"/>
    <property type="match status" value="1"/>
</dbReference>
<dbReference type="PANTHER" id="PTHR21058:SF0">
    <property type="entry name" value="6,7-DIMETHYL-8-RIBITYLLUMAZINE SYNTHASE"/>
    <property type="match status" value="1"/>
</dbReference>
<evidence type="ECO:0000256" key="4">
    <source>
        <dbReference type="ARBA" id="ARBA00022619"/>
    </source>
</evidence>
<feature type="compositionally biased region" description="Basic and acidic residues" evidence="7">
    <location>
        <begin position="1"/>
        <end position="11"/>
    </location>
</feature>
<reference evidence="8" key="1">
    <citation type="submission" date="2023-04" db="EMBL/GenBank/DDBJ databases">
        <title>Phytophthora fragariaefolia NBRC 109709.</title>
        <authorList>
            <person name="Ichikawa N."/>
            <person name="Sato H."/>
            <person name="Tonouchi N."/>
        </authorList>
    </citation>
    <scope>NUCLEOTIDE SEQUENCE</scope>
    <source>
        <strain evidence="8">NBRC 109709</strain>
    </source>
</reference>
<dbReference type="NCBIfam" id="TIGR00114">
    <property type="entry name" value="lumazine-synth"/>
    <property type="match status" value="1"/>
</dbReference>
<dbReference type="OrthoDB" id="2965at2759"/>
<evidence type="ECO:0000256" key="2">
    <source>
        <dbReference type="ARBA" id="ARBA00007424"/>
    </source>
</evidence>
<organism evidence="8 9">
    <name type="scientific">Phytophthora fragariaefolia</name>
    <dbReference type="NCBI Taxonomy" id="1490495"/>
    <lineage>
        <taxon>Eukaryota</taxon>
        <taxon>Sar</taxon>
        <taxon>Stramenopiles</taxon>
        <taxon>Oomycota</taxon>
        <taxon>Peronosporomycetes</taxon>
        <taxon>Peronosporales</taxon>
        <taxon>Peronosporaceae</taxon>
        <taxon>Phytophthora</taxon>
    </lineage>
</organism>
<dbReference type="GO" id="GO:0009231">
    <property type="term" value="P:riboflavin biosynthetic process"/>
    <property type="evidence" value="ECO:0007669"/>
    <property type="project" value="UniProtKB-KW"/>
</dbReference>
<dbReference type="EMBL" id="BSXT01001799">
    <property type="protein sequence ID" value="GMF45254.1"/>
    <property type="molecule type" value="Genomic_DNA"/>
</dbReference>
<evidence type="ECO:0000256" key="5">
    <source>
        <dbReference type="ARBA" id="ARBA00022679"/>
    </source>
</evidence>
<gene>
    <name evidence="8" type="ORF">Pfra01_001611600</name>
</gene>